<dbReference type="AlphaFoldDB" id="A0A2P2IX87"/>
<feature type="transmembrane region" description="Helical" evidence="1">
    <location>
        <begin position="28"/>
        <end position="48"/>
    </location>
</feature>
<accession>A0A2P2IX87</accession>
<dbReference type="EMBL" id="GGEC01005319">
    <property type="protein sequence ID" value="MBW85802.1"/>
    <property type="molecule type" value="Transcribed_RNA"/>
</dbReference>
<keyword evidence="1" id="KW-1133">Transmembrane helix</keyword>
<evidence type="ECO:0000313" key="2">
    <source>
        <dbReference type="EMBL" id="MBW85802.1"/>
    </source>
</evidence>
<keyword evidence="1" id="KW-0472">Membrane</keyword>
<organism evidence="2">
    <name type="scientific">Rhizophora mucronata</name>
    <name type="common">Asiatic mangrove</name>
    <dbReference type="NCBI Taxonomy" id="61149"/>
    <lineage>
        <taxon>Eukaryota</taxon>
        <taxon>Viridiplantae</taxon>
        <taxon>Streptophyta</taxon>
        <taxon>Embryophyta</taxon>
        <taxon>Tracheophyta</taxon>
        <taxon>Spermatophyta</taxon>
        <taxon>Magnoliopsida</taxon>
        <taxon>eudicotyledons</taxon>
        <taxon>Gunneridae</taxon>
        <taxon>Pentapetalae</taxon>
        <taxon>rosids</taxon>
        <taxon>fabids</taxon>
        <taxon>Malpighiales</taxon>
        <taxon>Rhizophoraceae</taxon>
        <taxon>Rhizophora</taxon>
    </lineage>
</organism>
<proteinExistence type="predicted"/>
<protein>
    <submittedName>
        <fullName evidence="2">Uncharacterized protein</fullName>
    </submittedName>
</protein>
<evidence type="ECO:0000256" key="1">
    <source>
        <dbReference type="SAM" id="Phobius"/>
    </source>
</evidence>
<sequence length="53" mass="6041">MSADKVLRLEWLTRKRTDSSASICSRDAIPFSSIFASPFPLLFSFLFFPSPKK</sequence>
<keyword evidence="1" id="KW-0812">Transmembrane</keyword>
<name>A0A2P2IX87_RHIMU</name>
<reference evidence="2" key="1">
    <citation type="submission" date="2018-02" db="EMBL/GenBank/DDBJ databases">
        <title>Rhizophora mucronata_Transcriptome.</title>
        <authorList>
            <person name="Meera S.P."/>
            <person name="Sreeshan A."/>
            <person name="Augustine A."/>
        </authorList>
    </citation>
    <scope>NUCLEOTIDE SEQUENCE</scope>
    <source>
        <tissue evidence="2">Leaf</tissue>
    </source>
</reference>